<accession>A0ABR2LL16</accession>
<protein>
    <submittedName>
        <fullName evidence="1">Uncharacterized protein</fullName>
    </submittedName>
</protein>
<gene>
    <name evidence="1" type="ORF">KSP40_PGU018295</name>
</gene>
<comment type="caution">
    <text evidence="1">The sequence shown here is derived from an EMBL/GenBank/DDBJ whole genome shotgun (WGS) entry which is preliminary data.</text>
</comment>
<proteinExistence type="predicted"/>
<name>A0ABR2LL16_9ASPA</name>
<sequence>MENDTSGVGSSHGRSWLRNGSTVASASATAASATAAASVSLFHSWETKSNVGRLTDIAFLSWRCFIDRLDLCLSDSWEAKSDVGRFADITFLSWRCFITMVGDSLISPSFMEVFHWRPKTMIRASPAVASLRPRANDRSLTESKAKSNVQSLADSGFLVFHGAVSLEDKSNDQHLADSEAKSNDRSLSDCVFLVFHGEAKSNDRSLADSGFLVLHGAVSLVAYYAHYKLILNSQPISIAATTARSDLHALERSGGITLSMWPNMYKNFERLKLICIVDSCKVQMLIKQSGHTACAWIVRILTRKASAKTQSAVTGKTNRTAKSSLASHKCYPAAPIPKCSRRRREESLPPSFFSSCKEPDFSAAAPLVQHRRPAIPALYW</sequence>
<dbReference type="Proteomes" id="UP001412067">
    <property type="component" value="Unassembled WGS sequence"/>
</dbReference>
<organism evidence="1 2">
    <name type="scientific">Platanthera guangdongensis</name>
    <dbReference type="NCBI Taxonomy" id="2320717"/>
    <lineage>
        <taxon>Eukaryota</taxon>
        <taxon>Viridiplantae</taxon>
        <taxon>Streptophyta</taxon>
        <taxon>Embryophyta</taxon>
        <taxon>Tracheophyta</taxon>
        <taxon>Spermatophyta</taxon>
        <taxon>Magnoliopsida</taxon>
        <taxon>Liliopsida</taxon>
        <taxon>Asparagales</taxon>
        <taxon>Orchidaceae</taxon>
        <taxon>Orchidoideae</taxon>
        <taxon>Orchideae</taxon>
        <taxon>Orchidinae</taxon>
        <taxon>Platanthera</taxon>
    </lineage>
</organism>
<dbReference type="EMBL" id="JBBWWR010000018">
    <property type="protein sequence ID" value="KAK8943773.1"/>
    <property type="molecule type" value="Genomic_DNA"/>
</dbReference>
<reference evidence="1 2" key="1">
    <citation type="journal article" date="2022" name="Nat. Plants">
        <title>Genomes of leafy and leafless Platanthera orchids illuminate the evolution of mycoheterotrophy.</title>
        <authorList>
            <person name="Li M.H."/>
            <person name="Liu K.W."/>
            <person name="Li Z."/>
            <person name="Lu H.C."/>
            <person name="Ye Q.L."/>
            <person name="Zhang D."/>
            <person name="Wang J.Y."/>
            <person name="Li Y.F."/>
            <person name="Zhong Z.M."/>
            <person name="Liu X."/>
            <person name="Yu X."/>
            <person name="Liu D.K."/>
            <person name="Tu X.D."/>
            <person name="Liu B."/>
            <person name="Hao Y."/>
            <person name="Liao X.Y."/>
            <person name="Jiang Y.T."/>
            <person name="Sun W.H."/>
            <person name="Chen J."/>
            <person name="Chen Y.Q."/>
            <person name="Ai Y."/>
            <person name="Zhai J.W."/>
            <person name="Wu S.S."/>
            <person name="Zhou Z."/>
            <person name="Hsiao Y.Y."/>
            <person name="Wu W.L."/>
            <person name="Chen Y.Y."/>
            <person name="Lin Y.F."/>
            <person name="Hsu J.L."/>
            <person name="Li C.Y."/>
            <person name="Wang Z.W."/>
            <person name="Zhao X."/>
            <person name="Zhong W.Y."/>
            <person name="Ma X.K."/>
            <person name="Ma L."/>
            <person name="Huang J."/>
            <person name="Chen G.Z."/>
            <person name="Huang M.Z."/>
            <person name="Huang L."/>
            <person name="Peng D.H."/>
            <person name="Luo Y.B."/>
            <person name="Zou S.Q."/>
            <person name="Chen S.P."/>
            <person name="Lan S."/>
            <person name="Tsai W.C."/>
            <person name="Van de Peer Y."/>
            <person name="Liu Z.J."/>
        </authorList>
    </citation>
    <scope>NUCLEOTIDE SEQUENCE [LARGE SCALE GENOMIC DNA]</scope>
    <source>
        <strain evidence="1">Lor288</strain>
    </source>
</reference>
<evidence type="ECO:0000313" key="1">
    <source>
        <dbReference type="EMBL" id="KAK8943773.1"/>
    </source>
</evidence>
<keyword evidence="2" id="KW-1185">Reference proteome</keyword>
<evidence type="ECO:0000313" key="2">
    <source>
        <dbReference type="Proteomes" id="UP001412067"/>
    </source>
</evidence>